<dbReference type="Pfam" id="PF13585">
    <property type="entry name" value="CHU_C"/>
    <property type="match status" value="1"/>
</dbReference>
<keyword evidence="2" id="KW-1185">Reference proteome</keyword>
<evidence type="ECO:0000313" key="1">
    <source>
        <dbReference type="EMBL" id="GGD95616.1"/>
    </source>
</evidence>
<dbReference type="Proteomes" id="UP000652231">
    <property type="component" value="Unassembled WGS sequence"/>
</dbReference>
<dbReference type="InterPro" id="IPR013783">
    <property type="entry name" value="Ig-like_fold"/>
</dbReference>
<evidence type="ECO:0008006" key="3">
    <source>
        <dbReference type="Google" id="ProtNLM"/>
    </source>
</evidence>
<reference evidence="1" key="2">
    <citation type="submission" date="2020-09" db="EMBL/GenBank/DDBJ databases">
        <authorList>
            <person name="Sun Q."/>
            <person name="Zhou Y."/>
        </authorList>
    </citation>
    <scope>NUCLEOTIDE SEQUENCE</scope>
    <source>
        <strain evidence="1">CGMCC 1.12924</strain>
    </source>
</reference>
<accession>A0A8J2YBF9</accession>
<organism evidence="1 2">
    <name type="scientific">Planktosalinus lacus</name>
    <dbReference type="NCBI Taxonomy" id="1526573"/>
    <lineage>
        <taxon>Bacteria</taxon>
        <taxon>Pseudomonadati</taxon>
        <taxon>Bacteroidota</taxon>
        <taxon>Flavobacteriia</taxon>
        <taxon>Flavobacteriales</taxon>
        <taxon>Flavobacteriaceae</taxon>
        <taxon>Planktosalinus</taxon>
    </lineage>
</organism>
<dbReference type="EMBL" id="BMGK01000007">
    <property type="protein sequence ID" value="GGD95616.1"/>
    <property type="molecule type" value="Genomic_DNA"/>
</dbReference>
<gene>
    <name evidence="1" type="ORF">GCM10011312_19100</name>
</gene>
<name>A0A8J2YBF9_9FLAO</name>
<sequence>MKKQLRDFFKFAENLKNLTSLKSKTNKNFLILFVILSGVMVQAQGPGCPNVDAGPDVTLDCDDSCTELTASFLNTGETSDYEASSITYDPPFPFTGGTPVSVNTDDVWSSSIPLPFEFCFYGENYTEFLIGSNGVITFDTNDNSPGGFCDWSFSESVPNPDLISGAIFGAYMDIDPSVGGSGTINYAFFGEAPCRTLVVNFPSIPYFSCNNQTMTSQIVIYETTNVVEVYMDERTAGCSWNSGNAIIGMQNVGGTQGLAAPGRNTGDWSASQEAWRFTPSGESNVDFVWLDSDGVEIGTTPTIEVCPSQTSDYTAQATYTLCNGNVIIESDTVTVTVDGAISLDLGLDQSFCDVSSFEIIPSITGADPTDVTYLWSTGETSPTITVSESGTYSLEVTFENCTVTDSIALEFNESPATELGGELETCFETQVLLDATPSNIPVEDVTFIWAFEGEVLAETEPVIEAVDYGTYTVVITSGDCSTETTVVVVPRGDLEVTLGEEINGCTLEEVTITASTSEEGVTYQWFLNGELLEGQTSSSITINLPATVSNMAELYSVTITKGDCTGTAEVEVSALNCIISEGLSPGGSGGMNDNLDLEFLASRSGIESFQVFNRHGRIVYELDNYVNEWFGQTDEGDELPTGTYFYVINFSSEDTQYGNQKTGWIYINRDSN</sequence>
<dbReference type="Gene3D" id="2.60.40.10">
    <property type="entry name" value="Immunoglobulins"/>
    <property type="match status" value="1"/>
</dbReference>
<proteinExistence type="predicted"/>
<dbReference type="AlphaFoldDB" id="A0A8J2YBF9"/>
<comment type="caution">
    <text evidence="1">The sequence shown here is derived from an EMBL/GenBank/DDBJ whole genome shotgun (WGS) entry which is preliminary data.</text>
</comment>
<evidence type="ECO:0000313" key="2">
    <source>
        <dbReference type="Proteomes" id="UP000652231"/>
    </source>
</evidence>
<dbReference type="RefSeq" id="WP_188441924.1">
    <property type="nucleotide sequence ID" value="NZ_BMGK01000007.1"/>
</dbReference>
<reference evidence="1" key="1">
    <citation type="journal article" date="2014" name="Int. J. Syst. Evol. Microbiol.">
        <title>Complete genome sequence of Corynebacterium casei LMG S-19264T (=DSM 44701T), isolated from a smear-ripened cheese.</title>
        <authorList>
            <consortium name="US DOE Joint Genome Institute (JGI-PGF)"/>
            <person name="Walter F."/>
            <person name="Albersmeier A."/>
            <person name="Kalinowski J."/>
            <person name="Ruckert C."/>
        </authorList>
    </citation>
    <scope>NUCLEOTIDE SEQUENCE</scope>
    <source>
        <strain evidence="1">CGMCC 1.12924</strain>
    </source>
</reference>
<protein>
    <recommendedName>
        <fullName evidence="3">Gliding motility-associated C-terminal domain-containing protein</fullName>
    </recommendedName>
</protein>